<dbReference type="Proteomes" id="UP000009183">
    <property type="component" value="Unassembled WGS sequence, unordered"/>
</dbReference>
<keyword evidence="2" id="KW-1185">Reference proteome</keyword>
<sequence length="49" mass="5850">MVRLVPHHWDVILGRPRFYLSLFFATLASKLSLDRTLDDIPTIRKQRKK</sequence>
<evidence type="ECO:0000313" key="1">
    <source>
        <dbReference type="EMBL" id="CCB62832.1"/>
    </source>
</evidence>
<dbReference type="EMBL" id="FN596773">
    <property type="protein sequence ID" value="CCB62832.1"/>
    <property type="molecule type" value="Genomic_DNA"/>
</dbReference>
<organism evidence="1 2">
    <name type="scientific">Vitis vinifera</name>
    <name type="common">Grape</name>
    <dbReference type="NCBI Taxonomy" id="29760"/>
    <lineage>
        <taxon>Eukaryota</taxon>
        <taxon>Viridiplantae</taxon>
        <taxon>Streptophyta</taxon>
        <taxon>Embryophyta</taxon>
        <taxon>Tracheophyta</taxon>
        <taxon>Spermatophyta</taxon>
        <taxon>Magnoliopsida</taxon>
        <taxon>eudicotyledons</taxon>
        <taxon>Gunneridae</taxon>
        <taxon>Pentapetalae</taxon>
        <taxon>rosids</taxon>
        <taxon>Vitales</taxon>
        <taxon>Vitaceae</taxon>
        <taxon>Viteae</taxon>
        <taxon>Vitis</taxon>
    </lineage>
</organism>
<dbReference type="HOGENOM" id="CLU_3145570_0_0_1"/>
<reference evidence="2" key="1">
    <citation type="journal article" date="2007" name="Nature">
        <title>The grapevine genome sequence suggests ancestral hexaploidization in major angiosperm phyla.</title>
        <authorList>
            <consortium name="The French-Italian Public Consortium for Grapevine Genome Characterization."/>
            <person name="Jaillon O."/>
            <person name="Aury J.-M."/>
            <person name="Noel B."/>
            <person name="Policriti A."/>
            <person name="Clepet C."/>
            <person name="Casagrande A."/>
            <person name="Choisne N."/>
            <person name="Aubourg S."/>
            <person name="Vitulo N."/>
            <person name="Jubin C."/>
            <person name="Vezzi A."/>
            <person name="Legeai F."/>
            <person name="Hugueney P."/>
            <person name="Dasilva C."/>
            <person name="Horner D."/>
            <person name="Mica E."/>
            <person name="Jublot D."/>
            <person name="Poulain J."/>
            <person name="Bruyere C."/>
            <person name="Billault A."/>
            <person name="Segurens B."/>
            <person name="Gouyvenoux M."/>
            <person name="Ugarte E."/>
            <person name="Cattonaro F."/>
            <person name="Anthouard V."/>
            <person name="Vico V."/>
            <person name="Del Fabbro C."/>
            <person name="Alaux M."/>
            <person name="Di Gaspero G."/>
            <person name="Dumas V."/>
            <person name="Felice N."/>
            <person name="Paillard S."/>
            <person name="Juman I."/>
            <person name="Moroldo M."/>
            <person name="Scalabrin S."/>
            <person name="Canaguier A."/>
            <person name="Le Clainche I."/>
            <person name="Malacrida G."/>
            <person name="Durand E."/>
            <person name="Pesole G."/>
            <person name="Laucou V."/>
            <person name="Chatelet P."/>
            <person name="Merdinoglu D."/>
            <person name="Delledonne M."/>
            <person name="Pezzotti M."/>
            <person name="Lecharny A."/>
            <person name="Scarpelli C."/>
            <person name="Artiguenave F."/>
            <person name="Pe M.E."/>
            <person name="Valle G."/>
            <person name="Morgante M."/>
            <person name="Caboche M."/>
            <person name="Adam-Blondon A.-F."/>
            <person name="Weissenbach J."/>
            <person name="Quetier F."/>
            <person name="Wincker P."/>
        </authorList>
    </citation>
    <scope>NUCLEOTIDE SEQUENCE [LARGE SCALE GENOMIC DNA]</scope>
    <source>
        <strain evidence="2">cv. Pinot noir / PN40024</strain>
    </source>
</reference>
<name>F6I7B4_VITVI</name>
<proteinExistence type="predicted"/>
<protein>
    <submittedName>
        <fullName evidence="1">Uncharacterized protein</fullName>
    </submittedName>
</protein>
<dbReference type="InParanoid" id="F6I7B4"/>
<accession>F6I7B4</accession>
<evidence type="ECO:0000313" key="2">
    <source>
        <dbReference type="Proteomes" id="UP000009183"/>
    </source>
</evidence>
<dbReference type="AlphaFoldDB" id="F6I7B4"/>
<gene>
    <name evidence="1" type="ORF">VIT_00s0192g00040</name>
</gene>
<dbReference type="PaxDb" id="29760-VIT_00s0192g00040.t01"/>